<reference evidence="1 2" key="1">
    <citation type="submission" date="2021-06" db="EMBL/GenBank/DDBJ databases">
        <title>Caerostris extrusa draft genome.</title>
        <authorList>
            <person name="Kono N."/>
            <person name="Arakawa K."/>
        </authorList>
    </citation>
    <scope>NUCLEOTIDE SEQUENCE [LARGE SCALE GENOMIC DNA]</scope>
</reference>
<protein>
    <submittedName>
        <fullName evidence="1">Uncharacterized protein</fullName>
    </submittedName>
</protein>
<evidence type="ECO:0000313" key="2">
    <source>
        <dbReference type="Proteomes" id="UP001054945"/>
    </source>
</evidence>
<organism evidence="1 2">
    <name type="scientific">Caerostris extrusa</name>
    <name type="common">Bark spider</name>
    <name type="synonym">Caerostris bankana</name>
    <dbReference type="NCBI Taxonomy" id="172846"/>
    <lineage>
        <taxon>Eukaryota</taxon>
        <taxon>Metazoa</taxon>
        <taxon>Ecdysozoa</taxon>
        <taxon>Arthropoda</taxon>
        <taxon>Chelicerata</taxon>
        <taxon>Arachnida</taxon>
        <taxon>Araneae</taxon>
        <taxon>Araneomorphae</taxon>
        <taxon>Entelegynae</taxon>
        <taxon>Araneoidea</taxon>
        <taxon>Araneidae</taxon>
        <taxon>Caerostris</taxon>
    </lineage>
</organism>
<accession>A0AAV4N2G8</accession>
<proteinExistence type="predicted"/>
<keyword evidence="2" id="KW-1185">Reference proteome</keyword>
<comment type="caution">
    <text evidence="1">The sequence shown here is derived from an EMBL/GenBank/DDBJ whole genome shotgun (WGS) entry which is preliminary data.</text>
</comment>
<name>A0AAV4N2G8_CAEEX</name>
<dbReference type="AlphaFoldDB" id="A0AAV4N2G8"/>
<sequence length="91" mass="10543">MTPAFRMQNWTPEEFREHVMKSHEVPDTDDAPEGFLAHSEHLHSALHLAPTGVHHLQGYFYPVPDCPLRSFDSMRLHLKSGSNIFRSFHSF</sequence>
<evidence type="ECO:0000313" key="1">
    <source>
        <dbReference type="EMBL" id="GIX78623.1"/>
    </source>
</evidence>
<dbReference type="EMBL" id="BPLR01020429">
    <property type="protein sequence ID" value="GIX78623.1"/>
    <property type="molecule type" value="Genomic_DNA"/>
</dbReference>
<dbReference type="Proteomes" id="UP001054945">
    <property type="component" value="Unassembled WGS sequence"/>
</dbReference>
<gene>
    <name evidence="1" type="ORF">CEXT_323191</name>
</gene>